<evidence type="ECO:0000256" key="5">
    <source>
        <dbReference type="ARBA" id="ARBA00022840"/>
    </source>
</evidence>
<comment type="subcellular location">
    <subcellularLocation>
        <location evidence="1">Cell inner membrane</location>
        <topology evidence="1">Peripheral membrane protein</topology>
    </subcellularLocation>
</comment>
<evidence type="ECO:0000313" key="8">
    <source>
        <dbReference type="Proteomes" id="UP000481033"/>
    </source>
</evidence>
<dbReference type="InterPro" id="IPR003439">
    <property type="entry name" value="ABC_transporter-like_ATP-bd"/>
</dbReference>
<sequence length="253" mass="28038">MMQLLDNIYRSYRSRLILEAIHLSAGPGEIVGIMGPSGCGKTTLLNVLAGLLLPTTGTVGSISMATAYVFQEPRLFPWYTVIENIALGLKAKGISRQQQLQQAQQLAKTVGLSEAMFLYPPQLSGGMKQRVNLARAFAINPQLLLLDEPFSSLDIGTRQQLQQLVVTWVQQHRAMAILVTHDLAEAVTMGDRLLVLSRCPAHIVYNWHNERPPHQRDPAYIYQTLSALQTLPEIAASFNLKTVNLSTLRNVIP</sequence>
<dbReference type="InterPro" id="IPR027417">
    <property type="entry name" value="P-loop_NTPase"/>
</dbReference>
<comment type="similarity">
    <text evidence="2">Belongs to the ABC transporter superfamily. Nitrate/nitrite/cyanate uptake transporter (NitT) (TC 3.A.1.16) family.</text>
</comment>
<dbReference type="SUPFAM" id="SSF52540">
    <property type="entry name" value="P-loop containing nucleoside triphosphate hydrolases"/>
    <property type="match status" value="1"/>
</dbReference>
<gene>
    <name evidence="7" type="ORF">DXZ20_36200</name>
</gene>
<evidence type="ECO:0000259" key="6">
    <source>
        <dbReference type="PROSITE" id="PS50893"/>
    </source>
</evidence>
<dbReference type="SMART" id="SM00382">
    <property type="entry name" value="AAA"/>
    <property type="match status" value="1"/>
</dbReference>
<dbReference type="AlphaFoldDB" id="A0A6M0RXP7"/>
<dbReference type="GO" id="GO:0016887">
    <property type="term" value="F:ATP hydrolysis activity"/>
    <property type="evidence" value="ECO:0007669"/>
    <property type="project" value="InterPro"/>
</dbReference>
<dbReference type="InterPro" id="IPR017871">
    <property type="entry name" value="ABC_transporter-like_CS"/>
</dbReference>
<feature type="domain" description="ABC transporter" evidence="6">
    <location>
        <begin position="3"/>
        <end position="223"/>
    </location>
</feature>
<accession>A0A6M0RXP7</accession>
<evidence type="ECO:0000256" key="4">
    <source>
        <dbReference type="ARBA" id="ARBA00022741"/>
    </source>
</evidence>
<evidence type="ECO:0000256" key="2">
    <source>
        <dbReference type="ARBA" id="ARBA00009440"/>
    </source>
</evidence>
<dbReference type="PROSITE" id="PS50893">
    <property type="entry name" value="ABC_TRANSPORTER_2"/>
    <property type="match status" value="1"/>
</dbReference>
<reference evidence="7 8" key="1">
    <citation type="journal article" date="2020" name="Microb. Ecol.">
        <title>Ecogenomics of the Marine Benthic Filamentous Cyanobacterium Adonisia.</title>
        <authorList>
            <person name="Walter J.M."/>
            <person name="Coutinho F.H."/>
            <person name="Leomil L."/>
            <person name="Hargreaves P.I."/>
            <person name="Campeao M.E."/>
            <person name="Vieira V.V."/>
            <person name="Silva B.S."/>
            <person name="Fistarol G.O."/>
            <person name="Salomon P.S."/>
            <person name="Sawabe T."/>
            <person name="Mino S."/>
            <person name="Hosokawa M."/>
            <person name="Miyashita H."/>
            <person name="Maruyama F."/>
            <person name="van Verk M.C."/>
            <person name="Dutilh B.E."/>
            <person name="Thompson C.C."/>
            <person name="Thompson F.L."/>
        </authorList>
    </citation>
    <scope>NUCLEOTIDE SEQUENCE [LARGE SCALE GENOMIC DNA]</scope>
    <source>
        <strain evidence="7 8">CCMR0081</strain>
    </source>
</reference>
<dbReference type="InterPro" id="IPR003593">
    <property type="entry name" value="AAA+_ATPase"/>
</dbReference>
<dbReference type="PANTHER" id="PTHR42788">
    <property type="entry name" value="TAURINE IMPORT ATP-BINDING PROTEIN-RELATED"/>
    <property type="match status" value="1"/>
</dbReference>
<organism evidence="7 8">
    <name type="scientific">Adonisia turfae CCMR0081</name>
    <dbReference type="NCBI Taxonomy" id="2292702"/>
    <lineage>
        <taxon>Bacteria</taxon>
        <taxon>Bacillati</taxon>
        <taxon>Cyanobacteriota</taxon>
        <taxon>Adonisia</taxon>
        <taxon>Adonisia turfae</taxon>
    </lineage>
</organism>
<dbReference type="Gene3D" id="3.40.50.300">
    <property type="entry name" value="P-loop containing nucleotide triphosphate hydrolases"/>
    <property type="match status" value="1"/>
</dbReference>
<dbReference type="GO" id="GO:0005886">
    <property type="term" value="C:plasma membrane"/>
    <property type="evidence" value="ECO:0007669"/>
    <property type="project" value="UniProtKB-SubCell"/>
</dbReference>
<keyword evidence="8" id="KW-1185">Reference proteome</keyword>
<keyword evidence="4" id="KW-0547">Nucleotide-binding</keyword>
<name>A0A6M0RXP7_9CYAN</name>
<protein>
    <submittedName>
        <fullName evidence="7">ATP-binding cassette domain-containing protein</fullName>
    </submittedName>
</protein>
<evidence type="ECO:0000256" key="1">
    <source>
        <dbReference type="ARBA" id="ARBA00004417"/>
    </source>
</evidence>
<dbReference type="EMBL" id="QXHD01000004">
    <property type="protein sequence ID" value="NEZ60985.1"/>
    <property type="molecule type" value="Genomic_DNA"/>
</dbReference>
<dbReference type="PANTHER" id="PTHR42788:SF13">
    <property type="entry name" value="ALIPHATIC SULFONATES IMPORT ATP-BINDING PROTEIN SSUB"/>
    <property type="match status" value="1"/>
</dbReference>
<comment type="caution">
    <text evidence="7">The sequence shown here is derived from an EMBL/GenBank/DDBJ whole genome shotgun (WGS) entry which is preliminary data.</text>
</comment>
<evidence type="ECO:0000256" key="3">
    <source>
        <dbReference type="ARBA" id="ARBA00022448"/>
    </source>
</evidence>
<dbReference type="PROSITE" id="PS00211">
    <property type="entry name" value="ABC_TRANSPORTER_1"/>
    <property type="match status" value="1"/>
</dbReference>
<keyword evidence="3" id="KW-0813">Transport</keyword>
<evidence type="ECO:0000313" key="7">
    <source>
        <dbReference type="EMBL" id="NEZ60985.1"/>
    </source>
</evidence>
<proteinExistence type="inferred from homology"/>
<dbReference type="RefSeq" id="WP_163703250.1">
    <property type="nucleotide sequence ID" value="NZ_QXHD01000004.1"/>
</dbReference>
<keyword evidence="5 7" id="KW-0067">ATP-binding</keyword>
<dbReference type="Pfam" id="PF00005">
    <property type="entry name" value="ABC_tran"/>
    <property type="match status" value="1"/>
</dbReference>
<dbReference type="InterPro" id="IPR050166">
    <property type="entry name" value="ABC_transporter_ATP-bind"/>
</dbReference>
<dbReference type="Proteomes" id="UP000481033">
    <property type="component" value="Unassembled WGS sequence"/>
</dbReference>
<dbReference type="GO" id="GO:0005524">
    <property type="term" value="F:ATP binding"/>
    <property type="evidence" value="ECO:0007669"/>
    <property type="project" value="UniProtKB-KW"/>
</dbReference>